<dbReference type="PROSITE" id="PS51257">
    <property type="entry name" value="PROKAR_LIPOPROTEIN"/>
    <property type="match status" value="1"/>
</dbReference>
<dbReference type="STRING" id="1513271.XM47_07610"/>
<dbReference type="InterPro" id="IPR029063">
    <property type="entry name" value="SAM-dependent_MTases_sf"/>
</dbReference>
<reference evidence="2 3" key="1">
    <citation type="submission" date="2015-04" db="EMBL/GenBank/DDBJ databases">
        <title>Draft Genome Sequence of the Novel Agar-Digesting Marine Bacterium Q1.</title>
        <authorList>
            <person name="Li Y."/>
            <person name="Li D."/>
            <person name="Chen G."/>
            <person name="Du Z."/>
        </authorList>
    </citation>
    <scope>NUCLEOTIDE SEQUENCE [LARGE SCALE GENOMIC DNA]</scope>
    <source>
        <strain evidence="2 3">Q1</strain>
    </source>
</reference>
<comment type="caution">
    <text evidence="2">The sequence shown here is derived from an EMBL/GenBank/DDBJ whole genome shotgun (WGS) entry which is preliminary data.</text>
</comment>
<dbReference type="PIRSF" id="PIRSF031679">
    <property type="entry name" value="Mtase_Alr7345_prd"/>
    <property type="match status" value="1"/>
</dbReference>
<protein>
    <submittedName>
        <fullName evidence="2">Methyltransferase</fullName>
    </submittedName>
</protein>
<evidence type="ECO:0000256" key="1">
    <source>
        <dbReference type="SAM" id="SignalP"/>
    </source>
</evidence>
<dbReference type="OrthoDB" id="9801692at2"/>
<dbReference type="PATRIC" id="fig|1513271.3.peg.1554"/>
<dbReference type="Gene3D" id="3.40.50.150">
    <property type="entry name" value="Vaccinia Virus protein VP39"/>
    <property type="match status" value="1"/>
</dbReference>
<feature type="chain" id="PRO_5005298534" evidence="1">
    <location>
        <begin position="27"/>
        <end position="284"/>
    </location>
</feature>
<dbReference type="EMBL" id="LAZL01000010">
    <property type="protein sequence ID" value="KMT65712.1"/>
    <property type="molecule type" value="Genomic_DNA"/>
</dbReference>
<name>A0A0J8GSJ9_9ALTE</name>
<dbReference type="Proteomes" id="UP000037600">
    <property type="component" value="Unassembled WGS sequence"/>
</dbReference>
<dbReference type="AlphaFoldDB" id="A0A0J8GSJ9"/>
<dbReference type="RefSeq" id="WP_048691326.1">
    <property type="nucleotide sequence ID" value="NZ_KQ130487.1"/>
</dbReference>
<keyword evidence="2" id="KW-0808">Transferase</keyword>
<dbReference type="GO" id="GO:0032259">
    <property type="term" value="P:methylation"/>
    <property type="evidence" value="ECO:0007669"/>
    <property type="project" value="UniProtKB-KW"/>
</dbReference>
<dbReference type="SUPFAM" id="SSF53335">
    <property type="entry name" value="S-adenosyl-L-methionine-dependent methyltransferases"/>
    <property type="match status" value="1"/>
</dbReference>
<gene>
    <name evidence="2" type="ORF">XM47_07610</name>
</gene>
<keyword evidence="1" id="KW-0732">Signal</keyword>
<feature type="signal peptide" evidence="1">
    <location>
        <begin position="1"/>
        <end position="26"/>
    </location>
</feature>
<evidence type="ECO:0000313" key="3">
    <source>
        <dbReference type="Proteomes" id="UP000037600"/>
    </source>
</evidence>
<proteinExistence type="predicted"/>
<accession>A0A0J8GSJ9</accession>
<organism evidence="2 3">
    <name type="scientific">Catenovulum maritimum</name>
    <dbReference type="NCBI Taxonomy" id="1513271"/>
    <lineage>
        <taxon>Bacteria</taxon>
        <taxon>Pseudomonadati</taxon>
        <taxon>Pseudomonadota</taxon>
        <taxon>Gammaproteobacteria</taxon>
        <taxon>Alteromonadales</taxon>
        <taxon>Alteromonadaceae</taxon>
        <taxon>Catenovulum</taxon>
    </lineage>
</organism>
<sequence length="284" mass="31571">MTTKTFKLSCILLSCALAACSSTSNISSSSDSKLVESIKSADTSHRSQANSARDQYRNPIQTLDFFELKPEHTVVEIWPGAGWYSEIFAPLLKPRGKYYAAHFPANSPIKYFTKNLKKYNNKLNSSAVYQNVILTEFNPAVSAQDAQIAPDNSADRIFTFRNLHNWYINGGEAAAINAYKSFYKALKPGGILGVVDHRMPEHQDQANNKSSGYIKQSLAIKWAEQAGFELVATSEINSNPNDTADHPKGVWTLPPALRLGEQDKAKYLAIGESDRFTLKFKKPI</sequence>
<dbReference type="InterPro" id="IPR016980">
    <property type="entry name" value="S-AdoMet-dep_MeTrfase_Alr7345"/>
</dbReference>
<evidence type="ECO:0000313" key="2">
    <source>
        <dbReference type="EMBL" id="KMT65712.1"/>
    </source>
</evidence>
<keyword evidence="3" id="KW-1185">Reference proteome</keyword>
<keyword evidence="2" id="KW-0489">Methyltransferase</keyword>
<dbReference type="GO" id="GO:0008168">
    <property type="term" value="F:methyltransferase activity"/>
    <property type="evidence" value="ECO:0007669"/>
    <property type="project" value="UniProtKB-KW"/>
</dbReference>